<dbReference type="AlphaFoldDB" id="A0A853BIR2"/>
<dbReference type="CDD" id="cd05121">
    <property type="entry name" value="ABC1_ADCK3-like"/>
    <property type="match status" value="1"/>
</dbReference>
<dbReference type="EMBL" id="JACCFO010000001">
    <property type="protein sequence ID" value="NYI95163.1"/>
    <property type="molecule type" value="Genomic_DNA"/>
</dbReference>
<name>A0A853BIR2_9ACTN</name>
<protein>
    <submittedName>
        <fullName evidence="4">Ubiquinone biosynthesis protein</fullName>
    </submittedName>
</protein>
<dbReference type="PANTHER" id="PTHR10566:SF113">
    <property type="entry name" value="PROTEIN ACTIVITY OF BC1 COMPLEX KINASE 7, CHLOROPLASTIC"/>
    <property type="match status" value="1"/>
</dbReference>
<evidence type="ECO:0000313" key="5">
    <source>
        <dbReference type="Proteomes" id="UP000575985"/>
    </source>
</evidence>
<dbReference type="InterPro" id="IPR011009">
    <property type="entry name" value="Kinase-like_dom_sf"/>
</dbReference>
<proteinExistence type="inferred from homology"/>
<dbReference type="InterPro" id="IPR050154">
    <property type="entry name" value="UbiB_kinase"/>
</dbReference>
<evidence type="ECO:0000313" key="4">
    <source>
        <dbReference type="EMBL" id="NYI95163.1"/>
    </source>
</evidence>
<comment type="caution">
    <text evidence="4">The sequence shown here is derived from an EMBL/GenBank/DDBJ whole genome shotgun (WGS) entry which is preliminary data.</text>
</comment>
<keyword evidence="2" id="KW-1133">Transmembrane helix</keyword>
<feature type="transmembrane region" description="Helical" evidence="2">
    <location>
        <begin position="632"/>
        <end position="653"/>
    </location>
</feature>
<evidence type="ECO:0000256" key="2">
    <source>
        <dbReference type="SAM" id="Phobius"/>
    </source>
</evidence>
<accession>A0A853BIR2</accession>
<dbReference type="RefSeq" id="WP_179766736.1">
    <property type="nucleotide sequence ID" value="NZ_JACCFO010000001.1"/>
</dbReference>
<dbReference type="InterPro" id="IPR004147">
    <property type="entry name" value="ABC1_dom"/>
</dbReference>
<keyword evidence="2" id="KW-0812">Transmembrane</keyword>
<feature type="transmembrane region" description="Helical" evidence="2">
    <location>
        <begin position="71"/>
        <end position="97"/>
    </location>
</feature>
<dbReference type="Pfam" id="PF03109">
    <property type="entry name" value="ABC1"/>
    <property type="match status" value="1"/>
</dbReference>
<dbReference type="Proteomes" id="UP000575985">
    <property type="component" value="Unassembled WGS sequence"/>
</dbReference>
<organism evidence="4 5">
    <name type="scientific">Streptomonospora nanhaiensis</name>
    <dbReference type="NCBI Taxonomy" id="1323731"/>
    <lineage>
        <taxon>Bacteria</taxon>
        <taxon>Bacillati</taxon>
        <taxon>Actinomycetota</taxon>
        <taxon>Actinomycetes</taxon>
        <taxon>Streptosporangiales</taxon>
        <taxon>Nocardiopsidaceae</taxon>
        <taxon>Streptomonospora</taxon>
    </lineage>
</organism>
<dbReference type="SUPFAM" id="SSF56112">
    <property type="entry name" value="Protein kinase-like (PK-like)"/>
    <property type="match status" value="1"/>
</dbReference>
<feature type="transmembrane region" description="Helical" evidence="2">
    <location>
        <begin position="46"/>
        <end position="65"/>
    </location>
</feature>
<evidence type="ECO:0000259" key="3">
    <source>
        <dbReference type="Pfam" id="PF03109"/>
    </source>
</evidence>
<dbReference type="PANTHER" id="PTHR10566">
    <property type="entry name" value="CHAPERONE-ACTIVITY OF BC1 COMPLEX CABC1 -RELATED"/>
    <property type="match status" value="1"/>
</dbReference>
<sequence length="660" mass="69617">MHPAAVTTLPPALLAPVVWIAGLATAMAVAWVAGLVLGIRVSVPRALAAGFAGFAVGGVTTELVSRAPGEAVPIGVVSSGGVVIAAMAVLVVGEVLFPTGSRLRPLARAKGVRDAAGRALRYAAILRIAARHGLGPYLAGRRAPSAGDRPRQRLAAALAAALEDGGAAFVKLGQVLATRRDLLPPVFVAELSRLHNRVATVPAEQVRAVLREELGAPVEEVFAEFGAAPLASASIAQAHTARLRDGTAVVVKVQRPGIARAVRRDLDILGRLARFLHARAAWARSMGVRDLADGFAEALTEELDFRVEAANIAAVAATTDTARVVVPRVFDAYTTRRVLVMERLPGVALSAAGTVPEATQEDRDALARTLLETLLTQVTEHGVFHADPHPGNVLLLPDGRLGLLDFGAVGRLDAGTRECLRFMMAAIDRGDPAGLTDSLLALVPPEDAREVDADRLRRALGRFMVQHLHEGAVPDVRMFTDLVLLPARHRLRLPPEVAAVFRALGTLEGVLRALSPTFDLVGQARRYAAERVGERLRPDSLRATLTDEVVALLPTLRRLPRRLDRIAATLEEGRLRVEVGLLGGGAERAFVAGLAHQAMLTLLAIASGALGVALLAVPGGPGLTPRTSFFDLLGYLLMVVGGALVLRVLLAVYRRPATGA</sequence>
<gene>
    <name evidence="4" type="ORF">HNR12_001440</name>
</gene>
<feature type="domain" description="ABC1 atypical kinase-like" evidence="3">
    <location>
        <begin position="193"/>
        <end position="432"/>
    </location>
</feature>
<keyword evidence="5" id="KW-1185">Reference proteome</keyword>
<comment type="similarity">
    <text evidence="1">Belongs to the protein kinase superfamily. ADCK protein kinase family.</text>
</comment>
<reference evidence="4 5" key="1">
    <citation type="submission" date="2020-07" db="EMBL/GenBank/DDBJ databases">
        <title>Sequencing the genomes of 1000 actinobacteria strains.</title>
        <authorList>
            <person name="Klenk H.-P."/>
        </authorList>
    </citation>
    <scope>NUCLEOTIDE SEQUENCE [LARGE SCALE GENOMIC DNA]</scope>
    <source>
        <strain evidence="4 5">DSM 45927</strain>
    </source>
</reference>
<feature type="transmembrane region" description="Helical" evidence="2">
    <location>
        <begin position="598"/>
        <end position="620"/>
    </location>
</feature>
<feature type="transmembrane region" description="Helical" evidence="2">
    <location>
        <begin position="12"/>
        <end position="39"/>
    </location>
</feature>
<keyword evidence="4" id="KW-0830">Ubiquinone</keyword>
<keyword evidence="2" id="KW-0472">Membrane</keyword>
<evidence type="ECO:0000256" key="1">
    <source>
        <dbReference type="ARBA" id="ARBA00009670"/>
    </source>
</evidence>